<keyword evidence="2" id="KW-0808">Transferase</keyword>
<dbReference type="FunFam" id="3.40.30.10:FF:000258">
    <property type="entry name" value="Glutathione S-transferase"/>
    <property type="match status" value="1"/>
</dbReference>
<dbReference type="SUPFAM" id="SSF52833">
    <property type="entry name" value="Thioredoxin-like"/>
    <property type="match status" value="1"/>
</dbReference>
<comment type="caution">
    <text evidence="6">The sequence shown here is derived from an EMBL/GenBank/DDBJ whole genome shotgun (WGS) entry which is preliminary data.</text>
</comment>
<dbReference type="EMBL" id="BTRK01000004">
    <property type="protein sequence ID" value="GMR45050.1"/>
    <property type="molecule type" value="Genomic_DNA"/>
</dbReference>
<dbReference type="InterPro" id="IPR050213">
    <property type="entry name" value="GST_superfamily"/>
</dbReference>
<feature type="domain" description="GST N-terminal" evidence="5">
    <location>
        <begin position="2"/>
        <end position="79"/>
    </location>
</feature>
<evidence type="ECO:0000256" key="4">
    <source>
        <dbReference type="ARBA" id="ARBA00047960"/>
    </source>
</evidence>
<dbReference type="Gene3D" id="3.40.30.10">
    <property type="entry name" value="Glutaredoxin"/>
    <property type="match status" value="1"/>
</dbReference>
<dbReference type="Proteomes" id="UP001328107">
    <property type="component" value="Unassembled WGS sequence"/>
</dbReference>
<proteinExistence type="inferred from homology"/>
<protein>
    <recommendedName>
        <fullName evidence="1">glutathione transferase</fullName>
        <ecNumber evidence="1">2.5.1.18</ecNumber>
    </recommendedName>
</protein>
<dbReference type="Pfam" id="PF02798">
    <property type="entry name" value="GST_N"/>
    <property type="match status" value="1"/>
</dbReference>
<reference evidence="7" key="1">
    <citation type="submission" date="2022-10" db="EMBL/GenBank/DDBJ databases">
        <title>Genome assembly of Pristionchus species.</title>
        <authorList>
            <person name="Yoshida K."/>
            <person name="Sommer R.J."/>
        </authorList>
    </citation>
    <scope>NUCLEOTIDE SEQUENCE [LARGE SCALE GENOMIC DNA]</scope>
    <source>
        <strain evidence="7">RS5460</strain>
    </source>
</reference>
<dbReference type="InterPro" id="IPR004045">
    <property type="entry name" value="Glutathione_S-Trfase_N"/>
</dbReference>
<organism evidence="6 7">
    <name type="scientific">Pristionchus mayeri</name>
    <dbReference type="NCBI Taxonomy" id="1317129"/>
    <lineage>
        <taxon>Eukaryota</taxon>
        <taxon>Metazoa</taxon>
        <taxon>Ecdysozoa</taxon>
        <taxon>Nematoda</taxon>
        <taxon>Chromadorea</taxon>
        <taxon>Rhabditida</taxon>
        <taxon>Rhabditina</taxon>
        <taxon>Diplogasteromorpha</taxon>
        <taxon>Diplogasteroidea</taxon>
        <taxon>Neodiplogasteridae</taxon>
        <taxon>Pristionchus</taxon>
    </lineage>
</organism>
<dbReference type="GO" id="GO:0004364">
    <property type="term" value="F:glutathione transferase activity"/>
    <property type="evidence" value="ECO:0007669"/>
    <property type="project" value="UniProtKB-EC"/>
</dbReference>
<sequence>MPSYKLSYVDGRGYAEVSRQLFCLSGTPFEDHRISREEWPSILESLPFGQVPVLYVDGHPLPQSHAIARYLAQQFGFAGNSPFEAAWVDALADQHKDYLFEMQPFFMLHYGYGKGD</sequence>
<feature type="non-terminal residue" evidence="6">
    <location>
        <position position="116"/>
    </location>
</feature>
<dbReference type="SFLD" id="SFLDS00019">
    <property type="entry name" value="Glutathione_Transferase_(cytos"/>
    <property type="match status" value="1"/>
</dbReference>
<dbReference type="Gene3D" id="1.20.1050.10">
    <property type="match status" value="1"/>
</dbReference>
<gene>
    <name evidence="6" type="ORF">PMAYCL1PPCAC_15244</name>
</gene>
<dbReference type="InterPro" id="IPR036249">
    <property type="entry name" value="Thioredoxin-like_sf"/>
</dbReference>
<dbReference type="CDD" id="cd03039">
    <property type="entry name" value="GST_N_Sigma_like"/>
    <property type="match status" value="1"/>
</dbReference>
<dbReference type="EC" id="2.5.1.18" evidence="1"/>
<evidence type="ECO:0000256" key="2">
    <source>
        <dbReference type="ARBA" id="ARBA00022679"/>
    </source>
</evidence>
<name>A0AAN5CIH4_9BILA</name>
<evidence type="ECO:0000313" key="6">
    <source>
        <dbReference type="EMBL" id="GMR45050.1"/>
    </source>
</evidence>
<dbReference type="PROSITE" id="PS50404">
    <property type="entry name" value="GST_NTER"/>
    <property type="match status" value="1"/>
</dbReference>
<keyword evidence="7" id="KW-1185">Reference proteome</keyword>
<dbReference type="AlphaFoldDB" id="A0AAN5CIH4"/>
<evidence type="ECO:0000256" key="1">
    <source>
        <dbReference type="ARBA" id="ARBA00012452"/>
    </source>
</evidence>
<evidence type="ECO:0000256" key="3">
    <source>
        <dbReference type="ARBA" id="ARBA00038317"/>
    </source>
</evidence>
<dbReference type="PANTHER" id="PTHR11571:SF224">
    <property type="entry name" value="HEMATOPOIETIC PROSTAGLANDIN D SYNTHASE"/>
    <property type="match status" value="1"/>
</dbReference>
<evidence type="ECO:0000313" key="7">
    <source>
        <dbReference type="Proteomes" id="UP001328107"/>
    </source>
</evidence>
<dbReference type="InterPro" id="IPR040079">
    <property type="entry name" value="Glutathione_S-Trfase"/>
</dbReference>
<evidence type="ECO:0000259" key="5">
    <source>
        <dbReference type="PROSITE" id="PS50404"/>
    </source>
</evidence>
<dbReference type="PANTHER" id="PTHR11571">
    <property type="entry name" value="GLUTATHIONE S-TRANSFERASE"/>
    <property type="match status" value="1"/>
</dbReference>
<dbReference type="GO" id="GO:0006749">
    <property type="term" value="P:glutathione metabolic process"/>
    <property type="evidence" value="ECO:0007669"/>
    <property type="project" value="TreeGrafter"/>
</dbReference>
<comment type="catalytic activity">
    <reaction evidence="4">
        <text>RX + glutathione = an S-substituted glutathione + a halide anion + H(+)</text>
        <dbReference type="Rhea" id="RHEA:16437"/>
        <dbReference type="ChEBI" id="CHEBI:15378"/>
        <dbReference type="ChEBI" id="CHEBI:16042"/>
        <dbReference type="ChEBI" id="CHEBI:17792"/>
        <dbReference type="ChEBI" id="CHEBI:57925"/>
        <dbReference type="ChEBI" id="CHEBI:90779"/>
        <dbReference type="EC" id="2.5.1.18"/>
    </reaction>
</comment>
<comment type="similarity">
    <text evidence="3">Belongs to the GST superfamily. Sigma family.</text>
</comment>
<accession>A0AAN5CIH4</accession>